<protein>
    <recommendedName>
        <fullName evidence="4">Coenzyme Q-binding protein COQ10 START domain-containing protein</fullName>
    </recommendedName>
</protein>
<evidence type="ECO:0000256" key="3">
    <source>
        <dbReference type="ARBA" id="ARBA00024947"/>
    </source>
</evidence>
<dbReference type="RefSeq" id="XP_022466202.1">
    <property type="nucleotide sequence ID" value="XM_022609847.1"/>
</dbReference>
<dbReference type="InterPro" id="IPR005031">
    <property type="entry name" value="COQ10_START"/>
</dbReference>
<dbReference type="InterPro" id="IPR023393">
    <property type="entry name" value="START-like_dom_sf"/>
</dbReference>
<dbReference type="AlphaFoldDB" id="J7S2C7"/>
<dbReference type="GO" id="GO:0140104">
    <property type="term" value="F:molecular carrier activity"/>
    <property type="evidence" value="ECO:0007669"/>
    <property type="project" value="EnsemblFungi"/>
</dbReference>
<dbReference type="GO" id="GO:0048039">
    <property type="term" value="F:ubiquinone binding"/>
    <property type="evidence" value="ECO:0007669"/>
    <property type="project" value="EnsemblFungi"/>
</dbReference>
<evidence type="ECO:0000313" key="5">
    <source>
        <dbReference type="EMBL" id="CCK71957.1"/>
    </source>
</evidence>
<comment type="subunit">
    <text evidence="2">Interacts with coenzyme Q.</text>
</comment>
<dbReference type="PANTHER" id="PTHR12901">
    <property type="entry name" value="SPERM PROTEIN HOMOLOG"/>
    <property type="match status" value="1"/>
</dbReference>
<accession>J7S2C7</accession>
<reference evidence="6" key="2">
    <citation type="submission" date="2012-08" db="EMBL/GenBank/DDBJ databases">
        <title>Genome sequence of Kazachstania naganishii.</title>
        <authorList>
            <person name="Gordon J.L."/>
            <person name="Armisen D."/>
            <person name="Proux-Wera E."/>
            <person name="OhEigeartaigh S.S."/>
            <person name="Byrne K.P."/>
            <person name="Wolfe K.H."/>
        </authorList>
    </citation>
    <scope>NUCLEOTIDE SEQUENCE [LARGE SCALE GENOMIC DNA]</scope>
    <source>
        <strain evidence="6">ATCC MYA-139 / BCRC 22969 / CBS 8797 / CCRC 22969 / KCTC 17520 / NBRC 10181 / NCYC 3082</strain>
    </source>
</reference>
<dbReference type="KEGG" id="kng:KNAG_0I01720"/>
<feature type="domain" description="Coenzyme Q-binding protein COQ10 START" evidence="4">
    <location>
        <begin position="56"/>
        <end position="190"/>
    </location>
</feature>
<dbReference type="InterPro" id="IPR044996">
    <property type="entry name" value="COQ10-like"/>
</dbReference>
<evidence type="ECO:0000313" key="6">
    <source>
        <dbReference type="Proteomes" id="UP000006310"/>
    </source>
</evidence>
<dbReference type="HOGENOM" id="CLU_079653_1_2_1"/>
<dbReference type="OMA" id="IDGPFKY"/>
<dbReference type="Pfam" id="PF03364">
    <property type="entry name" value="Polyketide_cyc"/>
    <property type="match status" value="1"/>
</dbReference>
<dbReference type="OrthoDB" id="292693at2759"/>
<dbReference type="CDD" id="cd07813">
    <property type="entry name" value="COQ10p_like"/>
    <property type="match status" value="1"/>
</dbReference>
<proteinExistence type="inferred from homology"/>
<evidence type="ECO:0000256" key="1">
    <source>
        <dbReference type="ARBA" id="ARBA00006885"/>
    </source>
</evidence>
<dbReference type="SUPFAM" id="SSF55961">
    <property type="entry name" value="Bet v1-like"/>
    <property type="match status" value="1"/>
</dbReference>
<evidence type="ECO:0000259" key="4">
    <source>
        <dbReference type="Pfam" id="PF03364"/>
    </source>
</evidence>
<gene>
    <name evidence="5" type="primary">KNAG0I01720</name>
    <name evidence="5" type="ordered locus">KNAG_0I01720</name>
</gene>
<dbReference type="Gene3D" id="3.30.530.20">
    <property type="match status" value="1"/>
</dbReference>
<reference evidence="5 6" key="1">
    <citation type="journal article" date="2011" name="Proc. Natl. Acad. Sci. U.S.A.">
        <title>Evolutionary erosion of yeast sex chromosomes by mating-type switching accidents.</title>
        <authorList>
            <person name="Gordon J.L."/>
            <person name="Armisen D."/>
            <person name="Proux-Wera E."/>
            <person name="Oheigeartaigh S.S."/>
            <person name="Byrne K.P."/>
            <person name="Wolfe K.H."/>
        </authorList>
    </citation>
    <scope>NUCLEOTIDE SEQUENCE [LARGE SCALE GENOMIC DNA]</scope>
    <source>
        <strain evidence="6">ATCC MYA-139 / BCRC 22969 / CBS 8797 / CCRC 22969 / KCTC 17520 / NBRC 10181 / NCYC 3082</strain>
    </source>
</reference>
<comment type="function">
    <text evidence="3">Required for the function of coenzyme Q in the respiratory chain. May serve as a chaperone or may be involved in the transport of Q6 from its site of synthesis to the catalytic sites of the respiratory complexes.</text>
</comment>
<dbReference type="eggNOG" id="KOG3177">
    <property type="taxonomic scope" value="Eukaryota"/>
</dbReference>
<dbReference type="STRING" id="1071383.J7S2C7"/>
<dbReference type="GeneID" id="34527700"/>
<dbReference type="GO" id="GO:0006744">
    <property type="term" value="P:ubiquinone biosynthetic process"/>
    <property type="evidence" value="ECO:0007669"/>
    <property type="project" value="EnsemblFungi"/>
</dbReference>
<evidence type="ECO:0000256" key="2">
    <source>
        <dbReference type="ARBA" id="ARBA00011814"/>
    </source>
</evidence>
<sequence>MSLVATRLSLKAASPLWRSPNRRFLWLLGGRDNNDSRSASTTTRVQTYSLSKTVNNASPLQVYDVVSEVGKYKEFIPYCVESFVDKRDPQTERPKLAGLRVGFKQYDEKFVCNVACEEVEQGSQYTVEAESISHHLFEVLNCRWTIKKHPRRPNSSQMDLLLKFQFKSALYNSVSSLFARSVTQLVLNAFDKRVFQVMKRDYSARNQAGVQ</sequence>
<dbReference type="GO" id="GO:0045333">
    <property type="term" value="P:cellular respiration"/>
    <property type="evidence" value="ECO:0007669"/>
    <property type="project" value="InterPro"/>
</dbReference>
<dbReference type="GO" id="GO:0005743">
    <property type="term" value="C:mitochondrial inner membrane"/>
    <property type="evidence" value="ECO:0007669"/>
    <property type="project" value="EnsemblFungi"/>
</dbReference>
<organism evidence="5 6">
    <name type="scientific">Huiozyma naganishii (strain ATCC MYA-139 / BCRC 22969 / CBS 8797 / KCTC 17520 / NBRC 10181 / NCYC 3082 / Yp74L-3)</name>
    <name type="common">Yeast</name>
    <name type="synonym">Kazachstania naganishii</name>
    <dbReference type="NCBI Taxonomy" id="1071383"/>
    <lineage>
        <taxon>Eukaryota</taxon>
        <taxon>Fungi</taxon>
        <taxon>Dikarya</taxon>
        <taxon>Ascomycota</taxon>
        <taxon>Saccharomycotina</taxon>
        <taxon>Saccharomycetes</taxon>
        <taxon>Saccharomycetales</taxon>
        <taxon>Saccharomycetaceae</taxon>
        <taxon>Huiozyma</taxon>
    </lineage>
</organism>
<keyword evidence="6" id="KW-1185">Reference proteome</keyword>
<comment type="similarity">
    <text evidence="1">Belongs to the COQ10 family.</text>
</comment>
<dbReference type="Proteomes" id="UP000006310">
    <property type="component" value="Chromosome 9"/>
</dbReference>
<dbReference type="EMBL" id="HE978322">
    <property type="protein sequence ID" value="CCK71957.1"/>
    <property type="molecule type" value="Genomic_DNA"/>
</dbReference>
<name>J7S2C7_HUIN7</name>
<dbReference type="PANTHER" id="PTHR12901:SF10">
    <property type="entry name" value="COENZYME Q-BINDING PROTEIN COQ10, MITOCHONDRIAL"/>
    <property type="match status" value="1"/>
</dbReference>